<reference evidence="2" key="1">
    <citation type="submission" date="2018-05" db="EMBL/GenBank/DDBJ databases">
        <title>Genome sequencing of Phenylobacterium sp. HYN0004.</title>
        <authorList>
            <person name="Yi H."/>
            <person name="Baek C."/>
        </authorList>
    </citation>
    <scope>NUCLEOTIDE SEQUENCE [LARGE SCALE GENOMIC DNA]</scope>
    <source>
        <strain evidence="2">HYN0004</strain>
    </source>
</reference>
<dbReference type="Pfam" id="PF04244">
    <property type="entry name" value="DPRP"/>
    <property type="match status" value="1"/>
</dbReference>
<organism evidence="1 2">
    <name type="scientific">Phenylobacterium parvum</name>
    <dbReference type="NCBI Taxonomy" id="2201350"/>
    <lineage>
        <taxon>Bacteria</taxon>
        <taxon>Pseudomonadati</taxon>
        <taxon>Pseudomonadota</taxon>
        <taxon>Alphaproteobacteria</taxon>
        <taxon>Caulobacterales</taxon>
        <taxon>Caulobacteraceae</taxon>
        <taxon>Phenylobacterium</taxon>
    </lineage>
</organism>
<dbReference type="SUPFAM" id="SSF48173">
    <property type="entry name" value="Cryptochrome/photolyase FAD-binding domain"/>
    <property type="match status" value="1"/>
</dbReference>
<dbReference type="Gene3D" id="1.10.579.10">
    <property type="entry name" value="DNA Cyclobutane Dipyrimidine Photolyase, subunit A, domain 3"/>
    <property type="match status" value="1"/>
</dbReference>
<dbReference type="OrthoDB" id="5288100at2"/>
<dbReference type="Gene3D" id="1.25.40.80">
    <property type="match status" value="1"/>
</dbReference>
<dbReference type="Proteomes" id="UP000247763">
    <property type="component" value="Chromosome"/>
</dbReference>
<evidence type="ECO:0000313" key="1">
    <source>
        <dbReference type="EMBL" id="AWM76830.1"/>
    </source>
</evidence>
<dbReference type="GO" id="GO:0016829">
    <property type="term" value="F:lyase activity"/>
    <property type="evidence" value="ECO:0007669"/>
    <property type="project" value="UniProtKB-KW"/>
</dbReference>
<proteinExistence type="predicted"/>
<dbReference type="PANTHER" id="PTHR38657">
    <property type="entry name" value="SLR1343 PROTEIN"/>
    <property type="match status" value="1"/>
</dbReference>
<sequence length="508" mass="56386">MTDLVLILGDQLTAGVSSLRGRDPARTVVLMAEVMGEATYVRHHRKKIVLVLAAMRHFAAELAAGGWAVDFVRLDDGDNTGTLGGELERAVRRHGASAVFLTEPGEWRLRLEADGWAASLGVPVTVLEDDRFVASHADFEAWAEGRKALRMEFFYREMRRRTGLLMEGDAPAGGRWNFDAENRSPPAGGLFLPEPLRHAPDAVTRGVLDLVAQRFPDGFGRLEDFRFAVTREQALASLAHFVETTLPGFGDDQDGMLANSPYLHHAVLSPYLNIGLLEPLEVCMAVEAAWRAGRVPLNAAEGFIRQVIGWREYVRGVYWREGPAYIFRNALEARRPLPDFFWTGRTDMACLKAAIDQTLDLAYAHHIQRLMVTGNFALLAGVDPHAVHEWYLGAYADAFEWVEAPNTLGMSQYADGGLLGSKPYAASGSYIHRMSDYCGGCAYDVKVRSGPGACPFNRLYWDFIDRHAARFASNPRMAQSVRTLERMGEDRRREIRADATACLAELGL</sequence>
<protein>
    <submittedName>
        <fullName evidence="1">Cryptochrome/photolyase family protein</fullName>
    </submittedName>
</protein>
<dbReference type="InterPro" id="IPR036134">
    <property type="entry name" value="Crypto/Photolyase_FAD-like_sf"/>
</dbReference>
<name>A0A2Z3HU22_9CAUL</name>
<dbReference type="InterPro" id="IPR007357">
    <property type="entry name" value="PhrB-like"/>
</dbReference>
<dbReference type="KEGG" id="phb:HYN04_03070"/>
<dbReference type="InterPro" id="IPR052551">
    <property type="entry name" value="UV-DNA_repair_photolyase"/>
</dbReference>
<dbReference type="RefSeq" id="WP_110449399.1">
    <property type="nucleotide sequence ID" value="NZ_CP029479.1"/>
</dbReference>
<accession>A0A2Z3HU22</accession>
<keyword evidence="2" id="KW-1185">Reference proteome</keyword>
<keyword evidence="1" id="KW-0456">Lyase</keyword>
<gene>
    <name evidence="1" type="ORF">HYN04_03070</name>
</gene>
<dbReference type="AlphaFoldDB" id="A0A2Z3HU22"/>
<dbReference type="EMBL" id="CP029479">
    <property type="protein sequence ID" value="AWM76830.1"/>
    <property type="molecule type" value="Genomic_DNA"/>
</dbReference>
<dbReference type="PANTHER" id="PTHR38657:SF1">
    <property type="entry name" value="SLR1343 PROTEIN"/>
    <property type="match status" value="1"/>
</dbReference>
<dbReference type="Gene3D" id="1.10.10.1710">
    <property type="entry name" value="Deoxyribodipyrimidine photolyase-related"/>
    <property type="match status" value="1"/>
</dbReference>
<dbReference type="InterPro" id="IPR014729">
    <property type="entry name" value="Rossmann-like_a/b/a_fold"/>
</dbReference>
<evidence type="ECO:0000313" key="2">
    <source>
        <dbReference type="Proteomes" id="UP000247763"/>
    </source>
</evidence>
<dbReference type="Gene3D" id="3.40.50.620">
    <property type="entry name" value="HUPs"/>
    <property type="match status" value="1"/>
</dbReference>